<evidence type="ECO:0000259" key="2">
    <source>
        <dbReference type="Pfam" id="PF03171"/>
    </source>
</evidence>
<evidence type="ECO:0000256" key="1">
    <source>
        <dbReference type="ARBA" id="ARBA00008056"/>
    </source>
</evidence>
<comment type="caution">
    <text evidence="4">The sequence shown here is derived from an EMBL/GenBank/DDBJ whole genome shotgun (WGS) entry which is preliminary data.</text>
</comment>
<dbReference type="Pfam" id="PF14226">
    <property type="entry name" value="DIOX_N"/>
    <property type="match status" value="1"/>
</dbReference>
<dbReference type="InterPro" id="IPR027443">
    <property type="entry name" value="IPNS-like_sf"/>
</dbReference>
<dbReference type="Pfam" id="PF03171">
    <property type="entry name" value="2OG-FeII_Oxy"/>
    <property type="match status" value="1"/>
</dbReference>
<proteinExistence type="inferred from homology"/>
<evidence type="ECO:0000313" key="4">
    <source>
        <dbReference type="EMBL" id="KAK5046224.1"/>
    </source>
</evidence>
<reference evidence="4 5" key="1">
    <citation type="submission" date="2023-08" db="EMBL/GenBank/DDBJ databases">
        <title>Black Yeasts Isolated from many extreme environments.</title>
        <authorList>
            <person name="Coleine C."/>
            <person name="Stajich J.E."/>
            <person name="Selbmann L."/>
        </authorList>
    </citation>
    <scope>NUCLEOTIDE SEQUENCE [LARGE SCALE GENOMIC DNA]</scope>
    <source>
        <strain evidence="4 5">CCFEE 5792</strain>
    </source>
</reference>
<comment type="similarity">
    <text evidence="1">Belongs to the iron/ascorbate-dependent oxidoreductase family.</text>
</comment>
<organism evidence="4 5">
    <name type="scientific">Exophiala bonariae</name>
    <dbReference type="NCBI Taxonomy" id="1690606"/>
    <lineage>
        <taxon>Eukaryota</taxon>
        <taxon>Fungi</taxon>
        <taxon>Dikarya</taxon>
        <taxon>Ascomycota</taxon>
        <taxon>Pezizomycotina</taxon>
        <taxon>Eurotiomycetes</taxon>
        <taxon>Chaetothyriomycetidae</taxon>
        <taxon>Chaetothyriales</taxon>
        <taxon>Herpotrichiellaceae</taxon>
        <taxon>Exophiala</taxon>
    </lineage>
</organism>
<keyword evidence="5" id="KW-1185">Reference proteome</keyword>
<feature type="domain" description="Isopenicillin N synthase-like Fe(2+) 2OG dioxygenase" evidence="2">
    <location>
        <begin position="278"/>
        <end position="369"/>
    </location>
</feature>
<dbReference type="PANTHER" id="PTHR47990">
    <property type="entry name" value="2-OXOGLUTARATE (2OG) AND FE(II)-DEPENDENT OXYGENASE SUPERFAMILY PROTEIN-RELATED"/>
    <property type="match status" value="1"/>
</dbReference>
<dbReference type="InterPro" id="IPR026992">
    <property type="entry name" value="DIOX_N"/>
</dbReference>
<feature type="domain" description="Non-haem dioxygenase N-terminal" evidence="3">
    <location>
        <begin position="99"/>
        <end position="208"/>
    </location>
</feature>
<evidence type="ECO:0008006" key="6">
    <source>
        <dbReference type="Google" id="ProtNLM"/>
    </source>
</evidence>
<dbReference type="EMBL" id="JAVRRD010000031">
    <property type="protein sequence ID" value="KAK5046224.1"/>
    <property type="molecule type" value="Genomic_DNA"/>
</dbReference>
<evidence type="ECO:0000313" key="5">
    <source>
        <dbReference type="Proteomes" id="UP001358417"/>
    </source>
</evidence>
<dbReference type="SUPFAM" id="SSF51197">
    <property type="entry name" value="Clavaminate synthase-like"/>
    <property type="match status" value="1"/>
</dbReference>
<dbReference type="GeneID" id="89976530"/>
<accession>A0AAV9MWZ2</accession>
<sequence length="447" mass="51540">MAFSDKVPHKQQILRWLNWPGMLEPRSVTPPRQYLYAQEAQETTQVLQSYCLTDRNIHPRHIHSASQRDPRMISKALPQVDHFVPVPETKEQLEFADLEILDFSQYDEGSLPAKQALADQVQKAMTTHGFFVIVNHGISEADVTRMVDIGHTILRRTSAQEKHRLQADMLGKGSYPGFKPRGHWKSGGKQGDRIENFNINRNLDQNEQPQTFEPYRSEVQGFVDIVHKDILYKILRLLARALEIEAEDFFVKLHDYAKHDESWFRWMEYYADKEENDCGENSPWLGGHQDLSGLSLLFSQPMTTLQVRNYQDDAQWKYVPHIPGAIIVNAGEPLMWWTGNYFKAAVHRVIGPPSDQRGHDRSSVFYFVVPNDDVVINTLLDESPVLRRANITAKWFEEGQAPTSKDWVNNRIRVTGQKVLDFNEGGQEQAKNSVEQKIGNVTTTWFK</sequence>
<gene>
    <name evidence="4" type="ORF">LTR84_008367</name>
</gene>
<dbReference type="AlphaFoldDB" id="A0AAV9MWZ2"/>
<protein>
    <recommendedName>
        <fullName evidence="6">Fe2OG dioxygenase domain-containing protein</fullName>
    </recommendedName>
</protein>
<name>A0AAV9MWZ2_9EURO</name>
<dbReference type="Proteomes" id="UP001358417">
    <property type="component" value="Unassembled WGS sequence"/>
</dbReference>
<dbReference type="Gene3D" id="2.60.120.330">
    <property type="entry name" value="B-lactam Antibiotic, Isopenicillin N Synthase, Chain"/>
    <property type="match status" value="1"/>
</dbReference>
<dbReference type="InterPro" id="IPR044861">
    <property type="entry name" value="IPNS-like_FE2OG_OXY"/>
</dbReference>
<dbReference type="PRINTS" id="PR00682">
    <property type="entry name" value="IPNSYNTHASE"/>
</dbReference>
<evidence type="ECO:0000259" key="3">
    <source>
        <dbReference type="Pfam" id="PF14226"/>
    </source>
</evidence>
<dbReference type="InterPro" id="IPR050231">
    <property type="entry name" value="Iron_ascorbate_oxido_reductase"/>
</dbReference>
<dbReference type="RefSeq" id="XP_064701818.1">
    <property type="nucleotide sequence ID" value="XM_064851913.1"/>
</dbReference>